<evidence type="ECO:0000313" key="2">
    <source>
        <dbReference type="Proteomes" id="UP001055811"/>
    </source>
</evidence>
<sequence>MGSYQSYSKKEIFFNLKKTTPLIFSVIEFHFPPTGFFLLLSSCLHRRPKVFHRCCSVGCCSVGYCYAGCCSTAVWYPFQSATLLHRLPSLLLLPIGYSATPISLSQQQSSADVVRRL</sequence>
<dbReference type="Proteomes" id="UP001055811">
    <property type="component" value="Linkage Group LG01"/>
</dbReference>
<keyword evidence="2" id="KW-1185">Reference proteome</keyword>
<protein>
    <submittedName>
        <fullName evidence="1">Uncharacterized protein</fullName>
    </submittedName>
</protein>
<name>A0ACB9H3N6_CICIN</name>
<reference evidence="1 2" key="2">
    <citation type="journal article" date="2022" name="Mol. Ecol. Resour.">
        <title>The genomes of chicory, endive, great burdock and yacon provide insights into Asteraceae paleo-polyploidization history and plant inulin production.</title>
        <authorList>
            <person name="Fan W."/>
            <person name="Wang S."/>
            <person name="Wang H."/>
            <person name="Wang A."/>
            <person name="Jiang F."/>
            <person name="Liu H."/>
            <person name="Zhao H."/>
            <person name="Xu D."/>
            <person name="Zhang Y."/>
        </authorList>
    </citation>
    <scope>NUCLEOTIDE SEQUENCE [LARGE SCALE GENOMIC DNA]</scope>
    <source>
        <strain evidence="2">cv. Punajuju</strain>
        <tissue evidence="1">Leaves</tissue>
    </source>
</reference>
<reference evidence="2" key="1">
    <citation type="journal article" date="2022" name="Mol. Ecol. Resour.">
        <title>The genomes of chicory, endive, great burdock and yacon provide insights into Asteraceae palaeo-polyploidization history and plant inulin production.</title>
        <authorList>
            <person name="Fan W."/>
            <person name="Wang S."/>
            <person name="Wang H."/>
            <person name="Wang A."/>
            <person name="Jiang F."/>
            <person name="Liu H."/>
            <person name="Zhao H."/>
            <person name="Xu D."/>
            <person name="Zhang Y."/>
        </authorList>
    </citation>
    <scope>NUCLEOTIDE SEQUENCE [LARGE SCALE GENOMIC DNA]</scope>
    <source>
        <strain evidence="2">cv. Punajuju</strain>
    </source>
</reference>
<proteinExistence type="predicted"/>
<evidence type="ECO:0000313" key="1">
    <source>
        <dbReference type="EMBL" id="KAI3790464.1"/>
    </source>
</evidence>
<organism evidence="1 2">
    <name type="scientific">Cichorium intybus</name>
    <name type="common">Chicory</name>
    <dbReference type="NCBI Taxonomy" id="13427"/>
    <lineage>
        <taxon>Eukaryota</taxon>
        <taxon>Viridiplantae</taxon>
        <taxon>Streptophyta</taxon>
        <taxon>Embryophyta</taxon>
        <taxon>Tracheophyta</taxon>
        <taxon>Spermatophyta</taxon>
        <taxon>Magnoliopsida</taxon>
        <taxon>eudicotyledons</taxon>
        <taxon>Gunneridae</taxon>
        <taxon>Pentapetalae</taxon>
        <taxon>asterids</taxon>
        <taxon>campanulids</taxon>
        <taxon>Asterales</taxon>
        <taxon>Asteraceae</taxon>
        <taxon>Cichorioideae</taxon>
        <taxon>Cichorieae</taxon>
        <taxon>Cichoriinae</taxon>
        <taxon>Cichorium</taxon>
    </lineage>
</organism>
<gene>
    <name evidence="1" type="ORF">L2E82_03519</name>
</gene>
<comment type="caution">
    <text evidence="1">The sequence shown here is derived from an EMBL/GenBank/DDBJ whole genome shotgun (WGS) entry which is preliminary data.</text>
</comment>
<dbReference type="EMBL" id="CM042009">
    <property type="protein sequence ID" value="KAI3790464.1"/>
    <property type="molecule type" value="Genomic_DNA"/>
</dbReference>
<accession>A0ACB9H3N6</accession>